<name>A0A5C6FM36_9BACT</name>
<keyword evidence="2" id="KW-0732">Signal</keyword>
<dbReference type="Pfam" id="PF00263">
    <property type="entry name" value="Secretin"/>
    <property type="match status" value="1"/>
</dbReference>
<dbReference type="RefSeq" id="WP_186775328.1">
    <property type="nucleotide sequence ID" value="NZ_SJPW01000001.1"/>
</dbReference>
<dbReference type="AlphaFoldDB" id="A0A5C6FM36"/>
<protein>
    <submittedName>
        <fullName evidence="4">Bacterial type II and III secretion system protein</fullName>
    </submittedName>
</protein>
<feature type="domain" description="Type II/III secretion system secretin-like" evidence="3">
    <location>
        <begin position="61"/>
        <end position="174"/>
    </location>
</feature>
<organism evidence="4 5">
    <name type="scientific">Rubripirellula tenax</name>
    <dbReference type="NCBI Taxonomy" id="2528015"/>
    <lineage>
        <taxon>Bacteria</taxon>
        <taxon>Pseudomonadati</taxon>
        <taxon>Planctomycetota</taxon>
        <taxon>Planctomycetia</taxon>
        <taxon>Pirellulales</taxon>
        <taxon>Pirellulaceae</taxon>
        <taxon>Rubripirellula</taxon>
    </lineage>
</organism>
<dbReference type="EMBL" id="SJPW01000001">
    <property type="protein sequence ID" value="TWU60572.1"/>
    <property type="molecule type" value="Genomic_DNA"/>
</dbReference>
<dbReference type="GO" id="GO:0009306">
    <property type="term" value="P:protein secretion"/>
    <property type="evidence" value="ECO:0007669"/>
    <property type="project" value="InterPro"/>
</dbReference>
<evidence type="ECO:0000256" key="2">
    <source>
        <dbReference type="SAM" id="SignalP"/>
    </source>
</evidence>
<keyword evidence="5" id="KW-1185">Reference proteome</keyword>
<reference evidence="4 5" key="1">
    <citation type="submission" date="2019-02" db="EMBL/GenBank/DDBJ databases">
        <title>Deep-cultivation of Planctomycetes and their phenomic and genomic characterization uncovers novel biology.</title>
        <authorList>
            <person name="Wiegand S."/>
            <person name="Jogler M."/>
            <person name="Boedeker C."/>
            <person name="Pinto D."/>
            <person name="Vollmers J."/>
            <person name="Rivas-Marin E."/>
            <person name="Kohn T."/>
            <person name="Peeters S.H."/>
            <person name="Heuer A."/>
            <person name="Rast P."/>
            <person name="Oberbeckmann S."/>
            <person name="Bunk B."/>
            <person name="Jeske O."/>
            <person name="Meyerdierks A."/>
            <person name="Storesund J.E."/>
            <person name="Kallscheuer N."/>
            <person name="Luecker S."/>
            <person name="Lage O.M."/>
            <person name="Pohl T."/>
            <person name="Merkel B.J."/>
            <person name="Hornburger P."/>
            <person name="Mueller R.-W."/>
            <person name="Bruemmer F."/>
            <person name="Labrenz M."/>
            <person name="Spormann A.M."/>
            <person name="Op Den Camp H."/>
            <person name="Overmann J."/>
            <person name="Amann R."/>
            <person name="Jetten M.S.M."/>
            <person name="Mascher T."/>
            <person name="Medema M.H."/>
            <person name="Devos D.P."/>
            <person name="Kaster A.-K."/>
            <person name="Ovreas L."/>
            <person name="Rohde M."/>
            <person name="Galperin M.Y."/>
            <person name="Jogler C."/>
        </authorList>
    </citation>
    <scope>NUCLEOTIDE SEQUENCE [LARGE SCALE GENOMIC DNA]</scope>
    <source>
        <strain evidence="4 5">Poly51</strain>
    </source>
</reference>
<evidence type="ECO:0000313" key="4">
    <source>
        <dbReference type="EMBL" id="TWU60572.1"/>
    </source>
</evidence>
<comment type="similarity">
    <text evidence="1">Belongs to the bacterial secretin family.</text>
</comment>
<evidence type="ECO:0000259" key="3">
    <source>
        <dbReference type="Pfam" id="PF00263"/>
    </source>
</evidence>
<accession>A0A5C6FM36</accession>
<evidence type="ECO:0000313" key="5">
    <source>
        <dbReference type="Proteomes" id="UP000318288"/>
    </source>
</evidence>
<sequence length="197" mass="21156" precursor="true">MRIKTHSIGWLFFGVTALLPILAQAETDLDEPASKLVVTVCEYRAEIDEDASSSPSEIVALLTEGDAKPARTIRLSTLSDCVSQFRSSERIRLPVLASDGDGVSQRWEQIEIGTILKVTAKRSSDSVAMTIDYTSSSLANDDVAASSPLVKERTIQGTYSFQFGEPVLVGGLTSGDGFYLVATVSQPAPDSPTRVEP</sequence>
<dbReference type="Proteomes" id="UP000318288">
    <property type="component" value="Unassembled WGS sequence"/>
</dbReference>
<dbReference type="InterPro" id="IPR004846">
    <property type="entry name" value="T2SS/T3SS_dom"/>
</dbReference>
<feature type="signal peptide" evidence="2">
    <location>
        <begin position="1"/>
        <end position="25"/>
    </location>
</feature>
<feature type="chain" id="PRO_5022940487" evidence="2">
    <location>
        <begin position="26"/>
        <end position="197"/>
    </location>
</feature>
<comment type="caution">
    <text evidence="4">The sequence shown here is derived from an EMBL/GenBank/DDBJ whole genome shotgun (WGS) entry which is preliminary data.</text>
</comment>
<gene>
    <name evidence="4" type="ORF">Poly51_08490</name>
</gene>
<evidence type="ECO:0000256" key="1">
    <source>
        <dbReference type="RuleBase" id="RU004003"/>
    </source>
</evidence>
<proteinExistence type="inferred from homology"/>